<dbReference type="EMBL" id="JADCNL010000007">
    <property type="protein sequence ID" value="KAG0473504.1"/>
    <property type="molecule type" value="Genomic_DNA"/>
</dbReference>
<dbReference type="InterPro" id="IPR056535">
    <property type="entry name" value="TPR_NUP160_M"/>
</dbReference>
<evidence type="ECO:0000259" key="1">
    <source>
        <dbReference type="Pfam" id="PF23354"/>
    </source>
</evidence>
<evidence type="ECO:0000313" key="3">
    <source>
        <dbReference type="Proteomes" id="UP000636800"/>
    </source>
</evidence>
<evidence type="ECO:0000313" key="2">
    <source>
        <dbReference type="EMBL" id="KAG0473504.1"/>
    </source>
</evidence>
<dbReference type="AlphaFoldDB" id="A0A835QPC7"/>
<proteinExistence type="predicted"/>
<dbReference type="GO" id="GO:0017056">
    <property type="term" value="F:structural constituent of nuclear pore"/>
    <property type="evidence" value="ECO:0007669"/>
    <property type="project" value="TreeGrafter"/>
</dbReference>
<protein>
    <recommendedName>
        <fullName evidence="1">NUP160 middle TPR domain-containing protein</fullName>
    </recommendedName>
</protein>
<dbReference type="OrthoDB" id="202825at2759"/>
<dbReference type="Pfam" id="PF23354">
    <property type="entry name" value="TPR_NUP160_120_M"/>
    <property type="match status" value="1"/>
</dbReference>
<organism evidence="2 3">
    <name type="scientific">Vanilla planifolia</name>
    <name type="common">Vanilla</name>
    <dbReference type="NCBI Taxonomy" id="51239"/>
    <lineage>
        <taxon>Eukaryota</taxon>
        <taxon>Viridiplantae</taxon>
        <taxon>Streptophyta</taxon>
        <taxon>Embryophyta</taxon>
        <taxon>Tracheophyta</taxon>
        <taxon>Spermatophyta</taxon>
        <taxon>Magnoliopsida</taxon>
        <taxon>Liliopsida</taxon>
        <taxon>Asparagales</taxon>
        <taxon>Orchidaceae</taxon>
        <taxon>Vanilloideae</taxon>
        <taxon>Vanilleae</taxon>
        <taxon>Vanilla</taxon>
    </lineage>
</organism>
<dbReference type="GO" id="GO:0005643">
    <property type="term" value="C:nuclear pore"/>
    <property type="evidence" value="ECO:0007669"/>
    <property type="project" value="TreeGrafter"/>
</dbReference>
<dbReference type="InterPro" id="IPR021717">
    <property type="entry name" value="Nucleoporin_Nup160"/>
</dbReference>
<dbReference type="PANTHER" id="PTHR21286:SF0">
    <property type="entry name" value="NUCLEAR PORE COMPLEX PROTEIN NUP160"/>
    <property type="match status" value="1"/>
</dbReference>
<accession>A0A835QPC7</accession>
<dbReference type="Proteomes" id="UP000636800">
    <property type="component" value="Chromosome 7"/>
</dbReference>
<comment type="caution">
    <text evidence="2">The sequence shown here is derived from an EMBL/GenBank/DDBJ whole genome shotgun (WGS) entry which is preliminary data.</text>
</comment>
<name>A0A835QPC7_VANPL</name>
<dbReference type="PANTHER" id="PTHR21286">
    <property type="entry name" value="NUCLEAR PORE COMPLEX PROTEIN NUP160"/>
    <property type="match status" value="1"/>
</dbReference>
<feature type="domain" description="NUP160 middle TPR" evidence="1">
    <location>
        <begin position="111"/>
        <end position="171"/>
    </location>
</feature>
<sequence>MGWLSTFATTTPTIPSVMDDFTTRLSLLHIGSKADERSWHGKLGSPGFTLAFLLDFPFLSEVRETSPRVLGMLMLTGLDGFIFFGFCLLMRAHTEVDEAMKEQKAHEAVHQAFRDAYCAIISNPDEDNKFICLRRFIIVLCEDGATKVLCDGKLPFIGMTEKVEQELFLKAYRNNWRKAASYIYRYSTRLRNEVDVDDSKKVFCSTQGRLEGLSAAINALQLVCHSSAWIESKYDDSFTTEQGLPSKRSRNVSSEKWNQKLSNLVSVLISEDFFDMAFTVILKFWKGRITSGRKVNSSFLTNQIKELGTGKRLNSIWLKEGKCLGGMTGQQPDPATLFRLYIDYGRLAEATNLILEYLNHSQLSDQLMQSTERRCLQSGSLTLQLSASGVSLKSVELQVTCWNNVISLKGFSGSIAASHKAGKGGFRGCRCLCS</sequence>
<reference evidence="2 3" key="1">
    <citation type="journal article" date="2020" name="Nat. Food">
        <title>A phased Vanilla planifolia genome enables genetic improvement of flavour and production.</title>
        <authorList>
            <person name="Hasing T."/>
            <person name="Tang H."/>
            <person name="Brym M."/>
            <person name="Khazi F."/>
            <person name="Huang T."/>
            <person name="Chambers A.H."/>
        </authorList>
    </citation>
    <scope>NUCLEOTIDE SEQUENCE [LARGE SCALE GENOMIC DNA]</scope>
    <source>
        <tissue evidence="2">Leaf</tissue>
    </source>
</reference>
<gene>
    <name evidence="2" type="ORF">HPP92_015361</name>
</gene>
<keyword evidence="3" id="KW-1185">Reference proteome</keyword>